<gene>
    <name evidence="3" type="ORF">ACFSW5_00960</name>
</gene>
<feature type="transmembrane region" description="Helical" evidence="2">
    <location>
        <begin position="1450"/>
        <end position="1471"/>
    </location>
</feature>
<dbReference type="Proteomes" id="UP001597493">
    <property type="component" value="Unassembled WGS sequence"/>
</dbReference>
<keyword evidence="2" id="KW-0812">Transmembrane</keyword>
<feature type="compositionally biased region" description="Basic and acidic residues" evidence="1">
    <location>
        <begin position="1679"/>
        <end position="1706"/>
    </location>
</feature>
<reference evidence="4" key="1">
    <citation type="journal article" date="2019" name="Int. J. Syst. Evol. Microbiol.">
        <title>The Global Catalogue of Microorganisms (GCM) 10K type strain sequencing project: providing services to taxonomists for standard genome sequencing and annotation.</title>
        <authorList>
            <consortium name="The Broad Institute Genomics Platform"/>
            <consortium name="The Broad Institute Genome Sequencing Center for Infectious Disease"/>
            <person name="Wu L."/>
            <person name="Ma J."/>
        </authorList>
    </citation>
    <scope>NUCLEOTIDE SEQUENCE [LARGE SCALE GENOMIC DNA]</scope>
    <source>
        <strain evidence="4">TISTR 1827</strain>
    </source>
</reference>
<evidence type="ECO:0000313" key="4">
    <source>
        <dbReference type="Proteomes" id="UP001597493"/>
    </source>
</evidence>
<feature type="transmembrane region" description="Helical" evidence="2">
    <location>
        <begin position="883"/>
        <end position="902"/>
    </location>
</feature>
<accession>A0ABW5QRP4</accession>
<organism evidence="3 4">
    <name type="scientific">Paenibacillus thailandensis</name>
    <dbReference type="NCBI Taxonomy" id="393250"/>
    <lineage>
        <taxon>Bacteria</taxon>
        <taxon>Bacillati</taxon>
        <taxon>Bacillota</taxon>
        <taxon>Bacilli</taxon>
        <taxon>Bacillales</taxon>
        <taxon>Paenibacillaceae</taxon>
        <taxon>Paenibacillus</taxon>
    </lineage>
</organism>
<evidence type="ECO:0000256" key="2">
    <source>
        <dbReference type="SAM" id="Phobius"/>
    </source>
</evidence>
<proteinExistence type="predicted"/>
<evidence type="ECO:0000256" key="1">
    <source>
        <dbReference type="SAM" id="MobiDB-lite"/>
    </source>
</evidence>
<dbReference type="EMBL" id="JBHUMY010000001">
    <property type="protein sequence ID" value="MFD2658830.1"/>
    <property type="molecule type" value="Genomic_DNA"/>
</dbReference>
<dbReference type="RefSeq" id="WP_379268742.1">
    <property type="nucleotide sequence ID" value="NZ_JBHUGT010000054.1"/>
</dbReference>
<sequence>MKRNRWTKGIVIALLMVIAFLTVTPYPDVQAAESENSGSSMTRSMIDFFRKEQTQIDVNRVSKDELMIYGVFLSNFFVPGKTKLKDLIDPSTDKDDTLPKQISNKFFGSTGNYQQIININNKLYSAITDVLKTSRSSFGLYASPPSEDAKVMSGTDLYNKLAGVDQDSKIYGNISSPDGVVMDLKDKATRASIQVLFSFAPELILDKEKGLRAFHSLYIDGLGNIWGAYNNVSIEEYVLILPSALNPVVFSKNTKNGKFPVANVFVMGGIVKITEDFLADSHFMTPYYNIRDYFTTGTTSAAKMNTNNMLNIFGLQSPSAKTVLKNNGISLEIGAIGETDTIIENSNRVESNPYEDIKGYLSETTESTFSDANSFILFTIDSSKFKDGKKYFDGESSLTTAQKESLSDYLFGGSVFSLNELADDMYYFNVTNGASGTDEGSWNNGSDDDLIKRQKLFAKEVDGNFTFYKQSYFSSPFNRFLKQYFDNNSHDVQKGTEFLVNYLKTHTLSKEVNPESNSFKALKSFLDSGNFGTEDPKVINNALKLLKFDGNNFVYNLLPSSTSVNLNTLDSNIFKNTVSPTGFGLVENERRLGFISSAIRESSFWKGYSKSFPNAPYFKFEGTDLFSAGNGGEIVGYDDNGKAVGKNGQNAISTLFYNTMVYRIFGMNSTFASQIDSNKLYAGDKVSGALGEYTVKTAVMNGVNNYPGIYWGYMVQLLNIHKDGEVWKSEPYSNPLLPYMVISTLGGSFNLNDALNNSTGVVSSEERTMAEMSKDIIKKVYGLLSDGPSPYRDKLVKSAQDSWVIQTHRAITGSWIGNILSVSAGGNNSYASIVGYINSPSLYDLPLTSWVLDDYLHIYMFLLLFVLFVVILMVIVGQRRVGVGVLILLLMAFVLILPQFLLSNVINVSNAAGDKIYSERFNYWAITQHQQSISTINSRRGDEIDYIIAQNMEAAKNVYSTDVGVRVKWMSPKKDDVFDKMFNHNTSPQGLMSNLTIFRWLFNSFFNQVEYVYDNPLATYVYRPYNAIAAEAKNSYESVEVNAIDREKISNQIKSAKENLKGVPDYRFKLFNDADVSSLFSNQQLQLVQSVGAYRAPGTNQDFIDDYRYWILNNADVTKAIFRNDFENNVGINTDTSNPYYNAFSLSTESPFYYFYNVFRHRYSSIDGGFKSALLSKDVFKVNSDNAEVNQKLRDFLDLEGLFTYVIPYLQQGNQYVHGWMSINGESVDGYDFANGVAPSDPELLKKYEAELRKKEDMKKVWKLYSPWVDQLYDLNVYNQKTRIANRTTLVPDALNPGAYFEVGRPMIFSEADMAAKHYRVSDLTDIETRIQATLKASYKDLLYLSNYRDFDDEVLITSAAMIATFNFNREFSEFKLLGESVIQYPQNFELKNFNYDAFMRLILLNATGEPLMSDKDLYVRIIDKTSFFTGLALLVNDLLAVMAIPTVKMVVLLLLLFLSIVICLSCVLVPPERVGKEILKRVGTPSLLFFAVSVGFAYLVSLFMGEGLTGYVGGRTPSLGVTDPSIMLLLMAIVDLVYIWLLWRLIKMLFNSLKVHLIKTVFATAELGIGAFKVISNKLSMSKSDTFGGSTTKGGISGGVMSGKVGLLSKLRGGKSNGNMDSKISDDESYSTVSAQLAQDYKNWSNNKQSAIHNTQSDNSKIANRTEDQSFQAYMDDLASKRDEKKSDEKSKSRKAKDSQKAQDE</sequence>
<feature type="compositionally biased region" description="Polar residues" evidence="1">
    <location>
        <begin position="1652"/>
        <end position="1664"/>
    </location>
</feature>
<feature type="transmembrane region" description="Helical" evidence="2">
    <location>
        <begin position="1483"/>
        <end position="1506"/>
    </location>
</feature>
<feature type="transmembrane region" description="Helical" evidence="2">
    <location>
        <begin position="856"/>
        <end position="876"/>
    </location>
</feature>
<feature type="region of interest" description="Disordered" evidence="1">
    <location>
        <begin position="1652"/>
        <end position="1706"/>
    </location>
</feature>
<keyword evidence="4" id="KW-1185">Reference proteome</keyword>
<name>A0ABW5QRP4_9BACL</name>
<keyword evidence="2" id="KW-0472">Membrane</keyword>
<protein>
    <submittedName>
        <fullName evidence="3">Uncharacterized protein</fullName>
    </submittedName>
</protein>
<feature type="transmembrane region" description="Helical" evidence="2">
    <location>
        <begin position="1526"/>
        <end position="1547"/>
    </location>
</feature>
<keyword evidence="2" id="KW-1133">Transmembrane helix</keyword>
<evidence type="ECO:0000313" key="3">
    <source>
        <dbReference type="EMBL" id="MFD2658830.1"/>
    </source>
</evidence>
<comment type="caution">
    <text evidence="3">The sequence shown here is derived from an EMBL/GenBank/DDBJ whole genome shotgun (WGS) entry which is preliminary data.</text>
</comment>